<reference evidence="1 2" key="1">
    <citation type="submission" date="2019-09" db="EMBL/GenBank/DDBJ databases">
        <authorList>
            <person name="Chandra G."/>
            <person name="Truman W A."/>
        </authorList>
    </citation>
    <scope>NUCLEOTIDE SEQUENCE [LARGE SCALE GENOMIC DNA]</scope>
    <source>
        <strain evidence="1">PS673</strain>
    </source>
</reference>
<accession>A0A5E6QD83</accession>
<dbReference type="RefSeq" id="WP_191629274.1">
    <property type="nucleotide sequence ID" value="NZ_CABVHB010000004.1"/>
</dbReference>
<dbReference type="EMBL" id="CABVHB010000004">
    <property type="protein sequence ID" value="VVM53248.1"/>
    <property type="molecule type" value="Genomic_DNA"/>
</dbReference>
<organism evidence="1 2">
    <name type="scientific">Pseudomonas fluorescens</name>
    <dbReference type="NCBI Taxonomy" id="294"/>
    <lineage>
        <taxon>Bacteria</taxon>
        <taxon>Pseudomonadati</taxon>
        <taxon>Pseudomonadota</taxon>
        <taxon>Gammaproteobacteria</taxon>
        <taxon>Pseudomonadales</taxon>
        <taxon>Pseudomonadaceae</taxon>
        <taxon>Pseudomonas</taxon>
    </lineage>
</organism>
<evidence type="ECO:0000313" key="1">
    <source>
        <dbReference type="EMBL" id="VVM53248.1"/>
    </source>
</evidence>
<dbReference type="Proteomes" id="UP000344274">
    <property type="component" value="Unassembled WGS sequence"/>
</dbReference>
<sequence>MSDASATFAPNRMKLMIMVLPKIELNELSVKAEADGLTLNDLVPICERFGVAPQSRG</sequence>
<proteinExistence type="predicted"/>
<evidence type="ECO:0000313" key="2">
    <source>
        <dbReference type="Proteomes" id="UP000344274"/>
    </source>
</evidence>
<name>A0A5E6QD83_PSEFL</name>
<dbReference type="AlphaFoldDB" id="A0A5E6QD83"/>
<gene>
    <name evidence="1" type="ORF">PS673_00878</name>
</gene>
<protein>
    <submittedName>
        <fullName evidence="1">Uncharacterized protein</fullName>
    </submittedName>
</protein>